<dbReference type="AlphaFoldDB" id="A0AAD7UK02"/>
<proteinExistence type="predicted"/>
<reference evidence="2" key="1">
    <citation type="submission" date="2023-01" db="EMBL/GenBank/DDBJ databases">
        <title>Metagenome sequencing of chrysophaentin producing Chrysophaeum taylorii.</title>
        <authorList>
            <person name="Davison J."/>
            <person name="Bewley C."/>
        </authorList>
    </citation>
    <scope>NUCLEOTIDE SEQUENCE</scope>
    <source>
        <strain evidence="2">NIES-1699</strain>
    </source>
</reference>
<dbReference type="EMBL" id="JAQMWT010000224">
    <property type="protein sequence ID" value="KAJ8607283.1"/>
    <property type="molecule type" value="Genomic_DNA"/>
</dbReference>
<gene>
    <name evidence="2" type="ORF">CTAYLR_009522</name>
</gene>
<organism evidence="2 3">
    <name type="scientific">Chrysophaeum taylorii</name>
    <dbReference type="NCBI Taxonomy" id="2483200"/>
    <lineage>
        <taxon>Eukaryota</taxon>
        <taxon>Sar</taxon>
        <taxon>Stramenopiles</taxon>
        <taxon>Ochrophyta</taxon>
        <taxon>Pelagophyceae</taxon>
        <taxon>Pelagomonadales</taxon>
        <taxon>Pelagomonadaceae</taxon>
        <taxon>Chrysophaeum</taxon>
    </lineage>
</organism>
<accession>A0AAD7UK02</accession>
<evidence type="ECO:0000313" key="3">
    <source>
        <dbReference type="Proteomes" id="UP001230188"/>
    </source>
</evidence>
<sequence>MGVEDGKDVPRLNTIDYDSAMNTYSIKKSQELKAFLGSEIKPAALVMVIVWFGGTLSSAAGTSAASHSRASLTTGADSATSQKTDLKAGKNYKVEFAASRRANGTARPESVALSLDSHGSKPKRNTETSCWVMLRSLDDAPLEPPAEMTETAEAADTGYVNTSVSNVVIDVLNTVAIAGAGLTVIFGAARLIAGAYEGEKGLGAFLRDGDGFANSGYKVEDTMLEPRRITPPRFIDKVRFPTLDFVQVYSGLDVAMEEAETLRAEIFDALKQGDLDRANKLETRLQKLMRDNGIVYEEDDPVRKNAPP</sequence>
<keyword evidence="3" id="KW-1185">Reference proteome</keyword>
<dbReference type="Proteomes" id="UP001230188">
    <property type="component" value="Unassembled WGS sequence"/>
</dbReference>
<comment type="caution">
    <text evidence="2">The sequence shown here is derived from an EMBL/GenBank/DDBJ whole genome shotgun (WGS) entry which is preliminary data.</text>
</comment>
<evidence type="ECO:0000256" key="1">
    <source>
        <dbReference type="SAM" id="MobiDB-lite"/>
    </source>
</evidence>
<protein>
    <submittedName>
        <fullName evidence="2">Uncharacterized protein</fullName>
    </submittedName>
</protein>
<evidence type="ECO:0000313" key="2">
    <source>
        <dbReference type="EMBL" id="KAJ8607283.1"/>
    </source>
</evidence>
<name>A0AAD7UK02_9STRA</name>
<feature type="region of interest" description="Disordered" evidence="1">
    <location>
        <begin position="101"/>
        <end position="124"/>
    </location>
</feature>